<dbReference type="EMBL" id="CARXXK010000001">
    <property type="protein sequence ID" value="CAI6347413.1"/>
    <property type="molecule type" value="Genomic_DNA"/>
</dbReference>
<reference evidence="7 9" key="1">
    <citation type="submission" date="2023-01" db="EMBL/GenBank/DDBJ databases">
        <authorList>
            <person name="Whitehead M."/>
        </authorList>
    </citation>
    <scope>NUCLEOTIDE SEQUENCE [LARGE SCALE GENOMIC DNA]</scope>
</reference>
<comment type="caution">
    <text evidence="7">The sequence shown here is derived from an EMBL/GenBank/DDBJ whole genome shotgun (WGS) entry which is preliminary data.</text>
</comment>
<evidence type="ECO:0000313" key="7">
    <source>
        <dbReference type="EMBL" id="CAI6358054.1"/>
    </source>
</evidence>
<dbReference type="AlphaFoldDB" id="A0AAV0WPS1"/>
<evidence type="ECO:0000256" key="1">
    <source>
        <dbReference type="ARBA" id="ARBA00022723"/>
    </source>
</evidence>
<dbReference type="InterPro" id="IPR018289">
    <property type="entry name" value="MULE_transposase_dom"/>
</dbReference>
<keyword evidence="9" id="KW-1185">Reference proteome</keyword>
<evidence type="ECO:0000259" key="5">
    <source>
        <dbReference type="Pfam" id="PF10551"/>
    </source>
</evidence>
<keyword evidence="3" id="KW-0862">Zinc</keyword>
<dbReference type="GO" id="GO:0008270">
    <property type="term" value="F:zinc ion binding"/>
    <property type="evidence" value="ECO:0007669"/>
    <property type="project" value="UniProtKB-KW"/>
</dbReference>
<evidence type="ECO:0000256" key="2">
    <source>
        <dbReference type="ARBA" id="ARBA00022771"/>
    </source>
</evidence>
<dbReference type="EMBL" id="CARXXK010000002">
    <property type="protein sequence ID" value="CAI6358054.1"/>
    <property type="molecule type" value="Genomic_DNA"/>
</dbReference>
<dbReference type="Pfam" id="PF10551">
    <property type="entry name" value="MULE"/>
    <property type="match status" value="1"/>
</dbReference>
<evidence type="ECO:0000313" key="9">
    <source>
        <dbReference type="Proteomes" id="UP001160148"/>
    </source>
</evidence>
<accession>A0AAV0WPS1</accession>
<gene>
    <name evidence="7" type="ORF">MEUPH1_LOCUS13614</name>
    <name evidence="8" type="ORF">MEUPH1_LOCUS27430</name>
    <name evidence="6" type="ORF">MEUPH1_LOCUS4205</name>
</gene>
<evidence type="ECO:0000256" key="3">
    <source>
        <dbReference type="ARBA" id="ARBA00022833"/>
    </source>
</evidence>
<dbReference type="InterPro" id="IPR007588">
    <property type="entry name" value="Znf_FLYWCH"/>
</dbReference>
<name>A0AAV0WPS1_9HEMI</name>
<dbReference type="Proteomes" id="UP001160148">
    <property type="component" value="Unassembled WGS sequence"/>
</dbReference>
<dbReference type="EMBL" id="CARXXK010001118">
    <property type="protein sequence ID" value="CAI6373722.1"/>
    <property type="molecule type" value="Genomic_DNA"/>
</dbReference>
<evidence type="ECO:0008006" key="10">
    <source>
        <dbReference type="Google" id="ProtNLM"/>
    </source>
</evidence>
<dbReference type="PANTHER" id="PTHR47160">
    <property type="entry name" value="PUTATIVE-RELATED"/>
    <property type="match status" value="1"/>
</dbReference>
<evidence type="ECO:0000313" key="6">
    <source>
        <dbReference type="EMBL" id="CAI6347413.1"/>
    </source>
</evidence>
<dbReference type="Pfam" id="PF04500">
    <property type="entry name" value="FLYWCH"/>
    <property type="match status" value="1"/>
</dbReference>
<feature type="domain" description="MULE transposase" evidence="5">
    <location>
        <begin position="185"/>
        <end position="277"/>
    </location>
</feature>
<keyword evidence="1" id="KW-0479">Metal-binding</keyword>
<keyword evidence="2" id="KW-0863">Zinc-finger</keyword>
<evidence type="ECO:0000259" key="4">
    <source>
        <dbReference type="Pfam" id="PF04500"/>
    </source>
</evidence>
<protein>
    <recommendedName>
        <fullName evidence="10">MULE transposase domain-containing protein</fullName>
    </recommendedName>
</protein>
<dbReference type="PANTHER" id="PTHR47160:SF10">
    <property type="entry name" value="MULE TRANSPOSASE DOMAIN-CONTAINING PROTEIN"/>
    <property type="match status" value="1"/>
</dbReference>
<sequence length="471" mass="54892">MQYIKSQQGKLLIQLNSYLYRKEKIHKDVEYWRCIDKLCTGRLNLKYEEIIKGPSDHNHVADIIKNQAKVVVENIKNRAVETQDNPAVIISESSSSVVPIVFCALPQIAYLKRTIQRTRQRNCLAPPNPQILDDLHQLPIEYKLTTHGKQFVLYDSVDDYGLSNQRIIIFCTSDSLDLMSKSDHWFSDGTFKSAPPIFNQIYTIHVLKHDRCIPTLYALLPDKKSSTYVRLLKKLKEIKNSLNPKSILTDFENASINAFKEVFPQIENRGCFFHLSQCIWRKLQTITSMQEKYINDPNFSIQIRLLPALAFVPINDVEKAFEELLDTEYYKEHEDFLQPIVDYFEDTWIGRPTRRQGRRNSIFSIQMWNCYEATKHGLPKTNNSIEGWNRGFNCLLGSCNPTIWKFIKALQNQQTLVDMQLHQINSGIRSSNKKKKYNDSAEKLKNIVDDYYNIPTIQYLKGIAYNFSLQV</sequence>
<feature type="domain" description="FLYWCH-type" evidence="4">
    <location>
        <begin position="3"/>
        <end position="59"/>
    </location>
</feature>
<dbReference type="Gene3D" id="2.20.25.240">
    <property type="match status" value="1"/>
</dbReference>
<organism evidence="7 9">
    <name type="scientific">Macrosiphum euphorbiae</name>
    <name type="common">potato aphid</name>
    <dbReference type="NCBI Taxonomy" id="13131"/>
    <lineage>
        <taxon>Eukaryota</taxon>
        <taxon>Metazoa</taxon>
        <taxon>Ecdysozoa</taxon>
        <taxon>Arthropoda</taxon>
        <taxon>Hexapoda</taxon>
        <taxon>Insecta</taxon>
        <taxon>Pterygota</taxon>
        <taxon>Neoptera</taxon>
        <taxon>Paraneoptera</taxon>
        <taxon>Hemiptera</taxon>
        <taxon>Sternorrhyncha</taxon>
        <taxon>Aphidomorpha</taxon>
        <taxon>Aphidoidea</taxon>
        <taxon>Aphididae</taxon>
        <taxon>Macrosiphini</taxon>
        <taxon>Macrosiphum</taxon>
    </lineage>
</organism>
<proteinExistence type="predicted"/>
<evidence type="ECO:0000313" key="8">
    <source>
        <dbReference type="EMBL" id="CAI6373722.1"/>
    </source>
</evidence>